<dbReference type="RefSeq" id="WP_008201952.1">
    <property type="nucleotide sequence ID" value="NZ_CM001023.1"/>
</dbReference>
<dbReference type="HOGENOM" id="CLU_1080490_0_0_10"/>
<evidence type="ECO:0000313" key="1">
    <source>
        <dbReference type="EMBL" id="EAZ80109.1"/>
    </source>
</evidence>
<dbReference type="OrthoDB" id="825758at2"/>
<organism evidence="1 2">
    <name type="scientific">Algoriphagus machipongonensis</name>
    <dbReference type="NCBI Taxonomy" id="388413"/>
    <lineage>
        <taxon>Bacteria</taxon>
        <taxon>Pseudomonadati</taxon>
        <taxon>Bacteroidota</taxon>
        <taxon>Cytophagia</taxon>
        <taxon>Cytophagales</taxon>
        <taxon>Cyclobacteriaceae</taxon>
        <taxon>Algoriphagus</taxon>
    </lineage>
</organism>
<gene>
    <name evidence="1" type="ORF">ALPR1_15809</name>
</gene>
<keyword evidence="2" id="KW-1185">Reference proteome</keyword>
<proteinExistence type="predicted"/>
<comment type="caution">
    <text evidence="1">The sequence shown here is derived from an EMBL/GenBank/DDBJ whole genome shotgun (WGS) entry which is preliminary data.</text>
</comment>
<dbReference type="AlphaFoldDB" id="A3I0W3"/>
<reference evidence="1 2" key="1">
    <citation type="journal article" date="2011" name="J. Bacteriol.">
        <title>Complete genome sequence of Algoriphagus sp. PR1, bacterial prey of a colony-forming choanoflagellate.</title>
        <authorList>
            <person name="Alegado R.A."/>
            <person name="Ferriera S."/>
            <person name="Nusbaum C."/>
            <person name="Young S.K."/>
            <person name="Zeng Q."/>
            <person name="Imamovic A."/>
            <person name="Fairclough S.R."/>
            <person name="King N."/>
        </authorList>
    </citation>
    <scope>NUCLEOTIDE SEQUENCE [LARGE SCALE GENOMIC DNA]</scope>
    <source>
        <strain evidence="1 2">PR1</strain>
    </source>
</reference>
<protein>
    <submittedName>
        <fullName evidence="1">Uncharacterized protein</fullName>
    </submittedName>
</protein>
<name>A3I0W3_9BACT</name>
<accession>A3I0W3</accession>
<dbReference type="Proteomes" id="UP000003919">
    <property type="component" value="Unassembled WGS sequence"/>
</dbReference>
<sequence length="225" mass="25925">MIQKLTAVFFLMLIFCLNTFAQKKIEGKFYLKTPKSIIDQYQKFEFSKDGTFQYESGGDLGPETFGHGNYQLSKEKLTLNYSPHKDSIRSEIYTNSLEIKTAPDLVEFQFEFYDLENKMPIPATVFKFFEDKSKNKFFQSNQNGICNLTLPKGEENQTYTISFLGYEKIELDLKNDTSKKVKVGLAYSLGTQIIDKSIEYSLEKTSKNSIDFTSGSKLVRIKNKN</sequence>
<dbReference type="EMBL" id="AAXU02000001">
    <property type="protein sequence ID" value="EAZ80109.1"/>
    <property type="molecule type" value="Genomic_DNA"/>
</dbReference>
<dbReference type="STRING" id="388413.ALPR1_15809"/>
<evidence type="ECO:0000313" key="2">
    <source>
        <dbReference type="Proteomes" id="UP000003919"/>
    </source>
</evidence>